<comment type="caution">
    <text evidence="3">The sequence shown here is derived from an EMBL/GenBank/DDBJ whole genome shotgun (WGS) entry which is preliminary data.</text>
</comment>
<evidence type="ECO:0000256" key="1">
    <source>
        <dbReference type="SAM" id="MobiDB-lite"/>
    </source>
</evidence>
<proteinExistence type="predicted"/>
<evidence type="ECO:0000313" key="4">
    <source>
        <dbReference type="Proteomes" id="UP001327093"/>
    </source>
</evidence>
<dbReference type="SUPFAM" id="SSF54631">
    <property type="entry name" value="CBS-domain pair"/>
    <property type="match status" value="1"/>
</dbReference>
<protein>
    <submittedName>
        <fullName evidence="3">CBS domain-containing protein</fullName>
    </submittedName>
</protein>
<dbReference type="Gene3D" id="3.10.580.10">
    <property type="entry name" value="CBS-domain"/>
    <property type="match status" value="1"/>
</dbReference>
<gene>
    <name evidence="3" type="ORF">R4I43_29560</name>
</gene>
<feature type="domain" description="CBS" evidence="2">
    <location>
        <begin position="77"/>
        <end position="113"/>
    </location>
</feature>
<sequence length="138" mass="14780">MTRPLTVADAMLRLPTVHPADLAVAEARAAFDSSEKTHLLLLTSGGLLVNTVTRADLEAEVDPGQPAATAGTLLSRTVAPDGPLGHARHDMLRRGQRRLAVVDDSMHLLGLLCLKLSLTGFCTDEGVVAMRRTRRAIH</sequence>
<dbReference type="EMBL" id="JAWLNX010000030">
    <property type="protein sequence ID" value="MEB3371558.1"/>
    <property type="molecule type" value="Genomic_DNA"/>
</dbReference>
<evidence type="ECO:0000259" key="2">
    <source>
        <dbReference type="Pfam" id="PF00571"/>
    </source>
</evidence>
<organism evidence="3 4">
    <name type="scientific">Saccharopolyspora mangrovi</name>
    <dbReference type="NCBI Taxonomy" id="3082379"/>
    <lineage>
        <taxon>Bacteria</taxon>
        <taxon>Bacillati</taxon>
        <taxon>Actinomycetota</taxon>
        <taxon>Actinomycetes</taxon>
        <taxon>Pseudonocardiales</taxon>
        <taxon>Pseudonocardiaceae</taxon>
        <taxon>Saccharopolyspora</taxon>
    </lineage>
</organism>
<name>A0ABU6AJ27_9PSEU</name>
<reference evidence="3 4" key="1">
    <citation type="submission" date="2023-10" db="EMBL/GenBank/DDBJ databases">
        <title>Saccharopolyspora sp. nov., isolated from mangrove soil.</title>
        <authorList>
            <person name="Lu Y."/>
            <person name="Liu W."/>
        </authorList>
    </citation>
    <scope>NUCLEOTIDE SEQUENCE [LARGE SCALE GENOMIC DNA]</scope>
    <source>
        <strain evidence="3 4">S2-29</strain>
    </source>
</reference>
<dbReference type="Pfam" id="PF00571">
    <property type="entry name" value="CBS"/>
    <property type="match status" value="1"/>
</dbReference>
<dbReference type="RefSeq" id="WP_324268987.1">
    <property type="nucleotide sequence ID" value="NZ_JAWLNX010000030.1"/>
</dbReference>
<keyword evidence="4" id="KW-1185">Reference proteome</keyword>
<dbReference type="InterPro" id="IPR000644">
    <property type="entry name" value="CBS_dom"/>
</dbReference>
<feature type="region of interest" description="Disordered" evidence="1">
    <location>
        <begin position="63"/>
        <end position="84"/>
    </location>
</feature>
<dbReference type="InterPro" id="IPR046342">
    <property type="entry name" value="CBS_dom_sf"/>
</dbReference>
<evidence type="ECO:0000313" key="3">
    <source>
        <dbReference type="EMBL" id="MEB3371558.1"/>
    </source>
</evidence>
<dbReference type="Proteomes" id="UP001327093">
    <property type="component" value="Unassembled WGS sequence"/>
</dbReference>
<accession>A0ABU6AJ27</accession>